<reference evidence="3 4" key="1">
    <citation type="submission" date="2018-11" db="EMBL/GenBank/DDBJ databases">
        <authorList>
            <consortium name="Pathogen Informatics"/>
        </authorList>
    </citation>
    <scope>NUCLEOTIDE SEQUENCE [LARGE SCALE GENOMIC DNA]</scope>
</reference>
<dbReference type="Gene3D" id="1.10.10.10">
    <property type="entry name" value="Winged helix-like DNA-binding domain superfamily/Winged helix DNA-binding domain"/>
    <property type="match status" value="1"/>
</dbReference>
<dbReference type="AlphaFoldDB" id="A0A183G4Z2"/>
<feature type="region of interest" description="Disordered" evidence="1">
    <location>
        <begin position="28"/>
        <end position="49"/>
    </location>
</feature>
<keyword evidence="4" id="KW-1185">Reference proteome</keyword>
<organism evidence="4 5">
    <name type="scientific">Heligmosomoides polygyrus</name>
    <name type="common">Parasitic roundworm</name>
    <dbReference type="NCBI Taxonomy" id="6339"/>
    <lineage>
        <taxon>Eukaryota</taxon>
        <taxon>Metazoa</taxon>
        <taxon>Ecdysozoa</taxon>
        <taxon>Nematoda</taxon>
        <taxon>Chromadorea</taxon>
        <taxon>Rhabditida</taxon>
        <taxon>Rhabditina</taxon>
        <taxon>Rhabditomorpha</taxon>
        <taxon>Strongyloidea</taxon>
        <taxon>Heligmosomidae</taxon>
        <taxon>Heligmosomoides</taxon>
    </lineage>
</organism>
<protein>
    <submittedName>
        <fullName evidence="5">Rho-GAP domain-containing protein</fullName>
    </submittedName>
</protein>
<dbReference type="WBParaSite" id="HPBE_0001663701-mRNA-1">
    <property type="protein sequence ID" value="HPBE_0001663701-mRNA-1"/>
    <property type="gene ID" value="HPBE_0001663701"/>
</dbReference>
<dbReference type="Proteomes" id="UP000050761">
    <property type="component" value="Unassembled WGS sequence"/>
</dbReference>
<dbReference type="PANTHER" id="PTHR16206:SF18">
    <property type="entry name" value="TARGET OF ERK KINASE MPK-1"/>
    <property type="match status" value="1"/>
</dbReference>
<evidence type="ECO:0000256" key="1">
    <source>
        <dbReference type="SAM" id="MobiDB-lite"/>
    </source>
</evidence>
<evidence type="ECO:0000313" key="3">
    <source>
        <dbReference type="EMBL" id="VDP06555.1"/>
    </source>
</evidence>
<evidence type="ECO:0000313" key="4">
    <source>
        <dbReference type="Proteomes" id="UP000050761"/>
    </source>
</evidence>
<dbReference type="OrthoDB" id="276323at2759"/>
<accession>A0A3P8BIP6</accession>
<accession>A0A183G4Z2</accession>
<dbReference type="EMBL" id="UZAH01029531">
    <property type="protein sequence ID" value="VDP06555.1"/>
    <property type="molecule type" value="Genomic_DNA"/>
</dbReference>
<feature type="signal peptide" evidence="2">
    <location>
        <begin position="1"/>
        <end position="22"/>
    </location>
</feature>
<dbReference type="PANTHER" id="PTHR16206">
    <property type="entry name" value="DEP DOMAIN-CONTAINING"/>
    <property type="match status" value="1"/>
</dbReference>
<name>A0A183G4Z2_HELPZ</name>
<feature type="chain" id="PRO_5044551861" evidence="2">
    <location>
        <begin position="23"/>
        <end position="549"/>
    </location>
</feature>
<feature type="compositionally biased region" description="Low complexity" evidence="1">
    <location>
        <begin position="220"/>
        <end position="231"/>
    </location>
</feature>
<reference evidence="5" key="2">
    <citation type="submission" date="2019-09" db="UniProtKB">
        <authorList>
            <consortium name="WormBaseParasite"/>
        </authorList>
    </citation>
    <scope>IDENTIFICATION</scope>
</reference>
<evidence type="ECO:0000256" key="2">
    <source>
        <dbReference type="SAM" id="SignalP"/>
    </source>
</evidence>
<evidence type="ECO:0000313" key="5">
    <source>
        <dbReference type="WBParaSite" id="HPBE_0001663701-mRNA-1"/>
    </source>
</evidence>
<feature type="region of interest" description="Disordered" evidence="1">
    <location>
        <begin position="220"/>
        <end position="239"/>
    </location>
</feature>
<proteinExistence type="predicted"/>
<dbReference type="InterPro" id="IPR036388">
    <property type="entry name" value="WH-like_DNA-bd_sf"/>
</dbReference>
<keyword evidence="2" id="KW-0732">Signal</keyword>
<gene>
    <name evidence="3" type="ORF">HPBE_LOCUS16636</name>
</gene>
<sequence>MEFGKLCLVNVLLMSIRRQLHASGDAVSLKSLPPEKPPRGLPRNGPVRIEPLANHENLNSQSNQQSPVLTRCRFSTTEKYTNMKKFFRDLVRQRNGGEFSGSEAVNILDDYLQTNREQFSSNIVKRQNAIKVLDMWLRENVIRPVHWSCKDSPPLFCDSKKVIYIMNPDEDHKLYVCSTPTSYNRSVGRRASRTSSFKRFFSPSRAKSLEGIVNSVSSCRSLSTSSEPESASNRKRPSRTPILYTMEPIRLNANNQSLEEEAELHDAALSRLLTIVEVPMLDDLTSVPGQPTKSASILSSILSKIGLGGGTVELNISKDEEMDDLLEGDLVSGPLVPWFQLARVCAPSLYFKPVGVDQKAELHNFFKASVKAVCDRYSTITHRGSSPLFPTEFSPVIEAIIEQLLGKKKGKTKLALQYLCLMIPQQLRTHLSNIVMFLERTKDTDEFVSIEQPFFNATKGENFENVFDQLRKFIFPSTIEKKDQIRLIEPLLELRKEGNLGRETNELADDLKRLRVLVLEEHPPLIVRVNLVTEKLMNFWSAKSLRLAL</sequence>